<feature type="domain" description="VOC" evidence="1">
    <location>
        <begin position="3"/>
        <end position="127"/>
    </location>
</feature>
<dbReference type="AlphaFoldDB" id="A0A949N3U1"/>
<reference evidence="2" key="1">
    <citation type="submission" date="2021-06" db="EMBL/GenBank/DDBJ databases">
        <title>Sequencing of actinobacteria type strains.</title>
        <authorList>
            <person name="Nguyen G.-S."/>
            <person name="Wentzel A."/>
        </authorList>
    </citation>
    <scope>NUCLEOTIDE SEQUENCE</scope>
    <source>
        <strain evidence="2">P38-E01</strain>
    </source>
</reference>
<evidence type="ECO:0000259" key="1">
    <source>
        <dbReference type="PROSITE" id="PS51819"/>
    </source>
</evidence>
<dbReference type="RefSeq" id="WP_211039540.1">
    <property type="nucleotide sequence ID" value="NZ_JAELVF020000004.1"/>
</dbReference>
<dbReference type="InterPro" id="IPR004360">
    <property type="entry name" value="Glyas_Fos-R_dOase_dom"/>
</dbReference>
<gene>
    <name evidence="2" type="ORF">JGS22_022955</name>
</gene>
<keyword evidence="3" id="KW-1185">Reference proteome</keyword>
<organism evidence="2 3">
    <name type="scientific">Streptomyces tardus</name>
    <dbReference type="NCBI Taxonomy" id="2780544"/>
    <lineage>
        <taxon>Bacteria</taxon>
        <taxon>Bacillati</taxon>
        <taxon>Actinomycetota</taxon>
        <taxon>Actinomycetes</taxon>
        <taxon>Kitasatosporales</taxon>
        <taxon>Streptomycetaceae</taxon>
        <taxon>Streptomyces</taxon>
    </lineage>
</organism>
<dbReference type="Proteomes" id="UP000694501">
    <property type="component" value="Unassembled WGS sequence"/>
</dbReference>
<dbReference type="EMBL" id="JAELVF020000004">
    <property type="protein sequence ID" value="MBU7600410.1"/>
    <property type="molecule type" value="Genomic_DNA"/>
</dbReference>
<dbReference type="SUPFAM" id="SSF54593">
    <property type="entry name" value="Glyoxalase/Bleomycin resistance protein/Dihydroxybiphenyl dioxygenase"/>
    <property type="match status" value="1"/>
</dbReference>
<protein>
    <submittedName>
        <fullName evidence="2">VOC family protein</fullName>
    </submittedName>
</protein>
<evidence type="ECO:0000313" key="2">
    <source>
        <dbReference type="EMBL" id="MBU7600410.1"/>
    </source>
</evidence>
<dbReference type="PANTHER" id="PTHR36503:SF2">
    <property type="entry name" value="BLR2408 PROTEIN"/>
    <property type="match status" value="1"/>
</dbReference>
<dbReference type="Pfam" id="PF00903">
    <property type="entry name" value="Glyoxalase"/>
    <property type="match status" value="1"/>
</dbReference>
<dbReference type="InterPro" id="IPR037523">
    <property type="entry name" value="VOC_core"/>
</dbReference>
<comment type="caution">
    <text evidence="2">The sequence shown here is derived from an EMBL/GenBank/DDBJ whole genome shotgun (WGS) entry which is preliminary data.</text>
</comment>
<dbReference type="PROSITE" id="PS51819">
    <property type="entry name" value="VOC"/>
    <property type="match status" value="1"/>
</dbReference>
<dbReference type="Gene3D" id="3.10.180.10">
    <property type="entry name" value="2,3-Dihydroxybiphenyl 1,2-Dioxygenase, domain 1"/>
    <property type="match status" value="1"/>
</dbReference>
<dbReference type="InterPro" id="IPR029068">
    <property type="entry name" value="Glyas_Bleomycin-R_OHBP_Dase"/>
</dbReference>
<name>A0A949N3U1_9ACTN</name>
<dbReference type="PANTHER" id="PTHR36503">
    <property type="entry name" value="BLR2520 PROTEIN"/>
    <property type="match status" value="1"/>
</dbReference>
<proteinExistence type="predicted"/>
<evidence type="ECO:0000313" key="3">
    <source>
        <dbReference type="Proteomes" id="UP000694501"/>
    </source>
</evidence>
<accession>A0A949N3U1</accession>
<sequence>MARKIFVNLPVKDLPVAKEFFEKLGFSINPDFSDENAGCVVISDTIHVMLLTETLYRTFTPKDITDTATSGETILCLSADSREEVDRLVEIALDSGGKPIGETQEAEAMYGRAFQDPDGHHWEVMYMDMSAG</sequence>